<accession>A0A3T1D347</accession>
<dbReference type="AlphaFoldDB" id="A0A3T1D347"/>
<sequence>MEDELTILAKTVINKTKLNISALEYIRKVDSFIYPSSLAPTSQSFASLQLIPQDRLED</sequence>
<organism evidence="1 2">
    <name type="scientific">Cohnella abietis</name>
    <dbReference type="NCBI Taxonomy" id="2507935"/>
    <lineage>
        <taxon>Bacteria</taxon>
        <taxon>Bacillati</taxon>
        <taxon>Bacillota</taxon>
        <taxon>Bacilli</taxon>
        <taxon>Bacillales</taxon>
        <taxon>Paenibacillaceae</taxon>
        <taxon>Cohnella</taxon>
    </lineage>
</organism>
<dbReference type="Proteomes" id="UP000289856">
    <property type="component" value="Chromosome"/>
</dbReference>
<evidence type="ECO:0000313" key="1">
    <source>
        <dbReference type="EMBL" id="BBI32449.1"/>
    </source>
</evidence>
<reference evidence="1 2" key="1">
    <citation type="submission" date="2019-01" db="EMBL/GenBank/DDBJ databases">
        <title>Complete genome sequence of Cohnella hallensis HS21 isolated from Korean fir (Abies koreana) rhizospheric soil.</title>
        <authorList>
            <person name="Jiang L."/>
            <person name="Kang S.W."/>
            <person name="Kim S."/>
            <person name="Jung J."/>
            <person name="Kim C.Y."/>
            <person name="Kim D.H."/>
            <person name="Kim S.W."/>
            <person name="Lee J."/>
        </authorList>
    </citation>
    <scope>NUCLEOTIDE SEQUENCE [LARGE SCALE GENOMIC DNA]</scope>
    <source>
        <strain evidence="1 2">HS21</strain>
    </source>
</reference>
<keyword evidence="2" id="KW-1185">Reference proteome</keyword>
<dbReference type="EMBL" id="AP019400">
    <property type="protein sequence ID" value="BBI32449.1"/>
    <property type="molecule type" value="Genomic_DNA"/>
</dbReference>
<evidence type="ECO:0000313" key="2">
    <source>
        <dbReference type="Proteomes" id="UP000289856"/>
    </source>
</evidence>
<protein>
    <submittedName>
        <fullName evidence="1">Uncharacterized protein</fullName>
    </submittedName>
</protein>
<dbReference type="KEGG" id="cohn:KCTCHS21_18480"/>
<proteinExistence type="predicted"/>
<gene>
    <name evidence="1" type="ORF">KCTCHS21_18480</name>
</gene>
<name>A0A3T1D347_9BACL</name>